<keyword evidence="1" id="KW-1133">Transmembrane helix</keyword>
<keyword evidence="1" id="KW-0812">Transmembrane</keyword>
<feature type="transmembrane region" description="Helical" evidence="1">
    <location>
        <begin position="36"/>
        <end position="54"/>
    </location>
</feature>
<reference evidence="2" key="1">
    <citation type="submission" date="2019-08" db="EMBL/GenBank/DDBJ databases">
        <authorList>
            <person name="Kucharzyk K."/>
            <person name="Murdoch R.W."/>
            <person name="Higgins S."/>
            <person name="Loffler F."/>
        </authorList>
    </citation>
    <scope>NUCLEOTIDE SEQUENCE</scope>
</reference>
<name>A0A645GL32_9ZZZZ</name>
<dbReference type="EMBL" id="VSSQ01076152">
    <property type="protein sequence ID" value="MPN26582.1"/>
    <property type="molecule type" value="Genomic_DNA"/>
</dbReference>
<keyword evidence="1" id="KW-0472">Membrane</keyword>
<sequence length="122" mass="14022">MLDRQSNKLWNKRQGFIDESTQEIDRTDLDVTKKHFAVTAGINMGALIIATFIPFGGIRWLVTIAAGMVLAPVFYNVFYNCLKKSLQSKIRLLLTITCTVNLLLIVYTLNYLYWGYLHKVFV</sequence>
<dbReference type="AlphaFoldDB" id="A0A645GL32"/>
<evidence type="ECO:0000256" key="1">
    <source>
        <dbReference type="SAM" id="Phobius"/>
    </source>
</evidence>
<comment type="caution">
    <text evidence="2">The sequence shown here is derived from an EMBL/GenBank/DDBJ whole genome shotgun (WGS) entry which is preliminary data.</text>
</comment>
<feature type="transmembrane region" description="Helical" evidence="1">
    <location>
        <begin position="90"/>
        <end position="114"/>
    </location>
</feature>
<accession>A0A645GL32</accession>
<protein>
    <submittedName>
        <fullName evidence="2">Uncharacterized protein</fullName>
    </submittedName>
</protein>
<evidence type="ECO:0000313" key="2">
    <source>
        <dbReference type="EMBL" id="MPN26582.1"/>
    </source>
</evidence>
<proteinExistence type="predicted"/>
<organism evidence="2">
    <name type="scientific">bioreactor metagenome</name>
    <dbReference type="NCBI Taxonomy" id="1076179"/>
    <lineage>
        <taxon>unclassified sequences</taxon>
        <taxon>metagenomes</taxon>
        <taxon>ecological metagenomes</taxon>
    </lineage>
</organism>
<feature type="transmembrane region" description="Helical" evidence="1">
    <location>
        <begin position="60"/>
        <end position="78"/>
    </location>
</feature>
<gene>
    <name evidence="2" type="ORF">SDC9_174007</name>
</gene>